<dbReference type="RefSeq" id="WP_132867495.1">
    <property type="nucleotide sequence ID" value="NZ_JTJC03000008.1"/>
</dbReference>
<proteinExistence type="predicted"/>
<comment type="caution">
    <text evidence="4">The sequence shown here is derived from an EMBL/GenBank/DDBJ whole genome shotgun (WGS) entry which is preliminary data.</text>
</comment>
<keyword evidence="2 3" id="KW-0175">Coiled coil</keyword>
<comment type="subcellular location">
    <subcellularLocation>
        <location evidence="1">Cell envelope</location>
    </subcellularLocation>
</comment>
<evidence type="ECO:0000313" key="5">
    <source>
        <dbReference type="Proteomes" id="UP000031532"/>
    </source>
</evidence>
<dbReference type="Proteomes" id="UP000031532">
    <property type="component" value="Unassembled WGS sequence"/>
</dbReference>
<dbReference type="PANTHER" id="PTHR32347">
    <property type="entry name" value="EFFLUX SYSTEM COMPONENT YKNX-RELATED"/>
    <property type="match status" value="1"/>
</dbReference>
<dbReference type="InterPro" id="IPR050465">
    <property type="entry name" value="UPF0194_transport"/>
</dbReference>
<sequence>MAESQAHLRNCRSRQNTTNFTLEPKRSRRCCAQTGSSTKKSERIANHHQEDLMSLSPEIASARKPETEISRVWMFKMLRLGFIVSVGSVAATFVWKNYTQVESRQAFVNAEIIDVRNPIAGNLMLDSLQPGQWLTAGKAIGRVENLRQVAELEIKQQELKSRLQVTQQKQQGIQQQIRDRRRQLAQFASEVAAQKQLDGMFAQQQVEAAQSELDRVTVAAQTAKVDRDRAQELLEAGIVPPATAEKDFLRYEQAQAEEKKAQALLAQAQQRLRAAQAGLQIDGSRTLSYSEIRQREINTEIADLQRQAAQMRVEARTTELELAKLIQQTRLNKVVVISAPTTGAVWSVDAKGGEYLASSTPVLRVLNCQNRWVDAFFSEDSTKNLTPGMAVQVRLVGGGDRFIPGKIESLRSGSGRVATGYDVAVPPPESTQKQVAVRINLDWSAAPNAVNFCDVGRSAEVRFPKRLTL</sequence>
<dbReference type="PANTHER" id="PTHR32347:SF23">
    <property type="entry name" value="BLL5650 PROTEIN"/>
    <property type="match status" value="1"/>
</dbReference>
<protein>
    <submittedName>
        <fullName evidence="4">HlyD family efflux transporter periplasmic adaptor subunit</fullName>
    </submittedName>
</protein>
<gene>
    <name evidence="4" type="ORF">QH73_0023170</name>
</gene>
<dbReference type="AlphaFoldDB" id="A0A9X5I6V3"/>
<dbReference type="OrthoDB" id="505354at2"/>
<organism evidence="4 5">
    <name type="scientific">Scytonema millei VB511283</name>
    <dbReference type="NCBI Taxonomy" id="1245923"/>
    <lineage>
        <taxon>Bacteria</taxon>
        <taxon>Bacillati</taxon>
        <taxon>Cyanobacteriota</taxon>
        <taxon>Cyanophyceae</taxon>
        <taxon>Nostocales</taxon>
        <taxon>Scytonemataceae</taxon>
        <taxon>Scytonema</taxon>
    </lineage>
</organism>
<evidence type="ECO:0000256" key="2">
    <source>
        <dbReference type="ARBA" id="ARBA00023054"/>
    </source>
</evidence>
<dbReference type="Gene3D" id="2.40.30.170">
    <property type="match status" value="1"/>
</dbReference>
<keyword evidence="5" id="KW-1185">Reference proteome</keyword>
<reference evidence="4 5" key="1">
    <citation type="journal article" date="2015" name="Genome Announc.">
        <title>Draft Genome Sequence of the Terrestrial Cyanobacterium Scytonema millei VB511283, Isolated from Eastern India.</title>
        <authorList>
            <person name="Sen D."/>
            <person name="Chandrababunaidu M.M."/>
            <person name="Singh D."/>
            <person name="Sanghi N."/>
            <person name="Ghorai A."/>
            <person name="Mishra G.P."/>
            <person name="Madduluri M."/>
            <person name="Adhikary S.P."/>
            <person name="Tripathy S."/>
        </authorList>
    </citation>
    <scope>NUCLEOTIDE SEQUENCE [LARGE SCALE GENOMIC DNA]</scope>
    <source>
        <strain evidence="4 5">VB511283</strain>
    </source>
</reference>
<dbReference type="GO" id="GO:0030313">
    <property type="term" value="C:cell envelope"/>
    <property type="evidence" value="ECO:0007669"/>
    <property type="project" value="UniProtKB-SubCell"/>
</dbReference>
<dbReference type="EMBL" id="JTJC03000008">
    <property type="protein sequence ID" value="NHC37501.1"/>
    <property type="molecule type" value="Genomic_DNA"/>
</dbReference>
<evidence type="ECO:0000256" key="3">
    <source>
        <dbReference type="SAM" id="Coils"/>
    </source>
</evidence>
<accession>A0A9X5I6V3</accession>
<evidence type="ECO:0000313" key="4">
    <source>
        <dbReference type="EMBL" id="NHC37501.1"/>
    </source>
</evidence>
<feature type="coiled-coil region" evidence="3">
    <location>
        <begin position="140"/>
        <end position="169"/>
    </location>
</feature>
<feature type="coiled-coil region" evidence="3">
    <location>
        <begin position="251"/>
        <end position="328"/>
    </location>
</feature>
<evidence type="ECO:0000256" key="1">
    <source>
        <dbReference type="ARBA" id="ARBA00004196"/>
    </source>
</evidence>
<name>A0A9X5I6V3_9CYAN</name>